<comment type="caution">
    <text evidence="10">The sequence shown here is derived from an EMBL/GenBank/DDBJ whole genome shotgun (WGS) entry which is preliminary data.</text>
</comment>
<evidence type="ECO:0000256" key="6">
    <source>
        <dbReference type="PIRSR" id="PIRSR623088-2"/>
    </source>
</evidence>
<dbReference type="InterPro" id="IPR002073">
    <property type="entry name" value="PDEase_catalytic_dom"/>
</dbReference>
<dbReference type="InterPro" id="IPR023088">
    <property type="entry name" value="PDEase"/>
</dbReference>
<dbReference type="InterPro" id="IPR029016">
    <property type="entry name" value="GAF-like_dom_sf"/>
</dbReference>
<dbReference type="InterPro" id="IPR036971">
    <property type="entry name" value="PDEase_catalytic_dom_sf"/>
</dbReference>
<keyword evidence="4 8" id="KW-0378">Hydrolase</keyword>
<evidence type="ECO:0000256" key="8">
    <source>
        <dbReference type="RuleBase" id="RU363067"/>
    </source>
</evidence>
<dbReference type="Gene3D" id="3.30.450.40">
    <property type="match status" value="2"/>
</dbReference>
<dbReference type="Gene3D" id="1.10.1300.10">
    <property type="entry name" value="3'5'-cyclic nucleotide phosphodiesterase, catalytic domain"/>
    <property type="match status" value="1"/>
</dbReference>
<dbReference type="PRINTS" id="PR00387">
    <property type="entry name" value="PDIESTERASE1"/>
</dbReference>
<evidence type="ECO:0000256" key="7">
    <source>
        <dbReference type="PIRSR" id="PIRSR623088-3"/>
    </source>
</evidence>
<feature type="binding site" evidence="7">
    <location>
        <position position="721"/>
    </location>
    <ligand>
        <name>Zn(2+)</name>
        <dbReference type="ChEBI" id="CHEBI:29105"/>
        <label>1</label>
    </ligand>
</feature>
<accession>A0A814AKF6</accession>
<protein>
    <recommendedName>
        <fullName evidence="8">Phosphodiesterase</fullName>
        <ecNumber evidence="8">3.1.4.-</ecNumber>
    </recommendedName>
</protein>
<dbReference type="SUPFAM" id="SSF55781">
    <property type="entry name" value="GAF domain-like"/>
    <property type="match status" value="2"/>
</dbReference>
<evidence type="ECO:0000313" key="10">
    <source>
        <dbReference type="EMBL" id="CAF0914014.1"/>
    </source>
</evidence>
<dbReference type="SMART" id="SM00065">
    <property type="entry name" value="GAF"/>
    <property type="match status" value="2"/>
</dbReference>
<comment type="cofactor">
    <cofactor evidence="8">
        <name>a divalent metal cation</name>
        <dbReference type="ChEBI" id="CHEBI:60240"/>
    </cofactor>
    <text evidence="8">Binds 2 divalent metal cations per subunit. Site 1 may preferentially bind zinc ions, while site 2 has a preference for magnesium and/or manganese ions.</text>
</comment>
<reference evidence="10" key="1">
    <citation type="submission" date="2021-02" db="EMBL/GenBank/DDBJ databases">
        <authorList>
            <person name="Nowell W R."/>
        </authorList>
    </citation>
    <scope>NUCLEOTIDE SEQUENCE</scope>
    <source>
        <strain evidence="10">Ploen Becks lab</strain>
    </source>
</reference>
<feature type="binding site" evidence="6">
    <location>
        <position position="832"/>
    </location>
    <ligand>
        <name>AMP</name>
        <dbReference type="ChEBI" id="CHEBI:456215"/>
    </ligand>
</feature>
<dbReference type="InterPro" id="IPR023174">
    <property type="entry name" value="PDEase_CS"/>
</dbReference>
<feature type="domain" description="PDEase" evidence="9">
    <location>
        <begin position="608"/>
        <end position="928"/>
    </location>
</feature>
<evidence type="ECO:0000259" key="9">
    <source>
        <dbReference type="PROSITE" id="PS51845"/>
    </source>
</evidence>
<gene>
    <name evidence="10" type="ORF">OXX778_LOCUS12050</name>
</gene>
<dbReference type="Pfam" id="PF01590">
    <property type="entry name" value="GAF"/>
    <property type="match status" value="2"/>
</dbReference>
<feature type="binding site" evidence="7">
    <location>
        <position position="685"/>
    </location>
    <ligand>
        <name>Zn(2+)</name>
        <dbReference type="ChEBI" id="CHEBI:29105"/>
        <label>1</label>
    </ligand>
</feature>
<organism evidence="10 11">
    <name type="scientific">Brachionus calyciflorus</name>
    <dbReference type="NCBI Taxonomy" id="104777"/>
    <lineage>
        <taxon>Eukaryota</taxon>
        <taxon>Metazoa</taxon>
        <taxon>Spiralia</taxon>
        <taxon>Gnathifera</taxon>
        <taxon>Rotifera</taxon>
        <taxon>Eurotatoria</taxon>
        <taxon>Monogononta</taxon>
        <taxon>Pseudotrocha</taxon>
        <taxon>Ploima</taxon>
        <taxon>Brachionidae</taxon>
        <taxon>Brachionus</taxon>
    </lineage>
</organism>
<dbReference type="CDD" id="cd00077">
    <property type="entry name" value="HDc"/>
    <property type="match status" value="1"/>
</dbReference>
<dbReference type="InterPro" id="IPR003018">
    <property type="entry name" value="GAF"/>
</dbReference>
<feature type="binding site" evidence="6">
    <location>
        <position position="722"/>
    </location>
    <ligand>
        <name>AMP</name>
        <dbReference type="ChEBI" id="CHEBI:456215"/>
    </ligand>
</feature>
<dbReference type="EC" id="3.1.4.-" evidence="8"/>
<feature type="binding site" evidence="6">
    <location>
        <begin position="681"/>
        <end position="685"/>
    </location>
    <ligand>
        <name>AMP</name>
        <dbReference type="ChEBI" id="CHEBI:456215"/>
    </ligand>
</feature>
<dbReference type="EMBL" id="CAJNOC010002123">
    <property type="protein sequence ID" value="CAF0914014.1"/>
    <property type="molecule type" value="Genomic_DNA"/>
</dbReference>
<evidence type="ECO:0000256" key="5">
    <source>
        <dbReference type="PIRSR" id="PIRSR623088-1"/>
    </source>
</evidence>
<feature type="binding site" evidence="7">
    <location>
        <position position="722"/>
    </location>
    <ligand>
        <name>Zn(2+)</name>
        <dbReference type="ChEBI" id="CHEBI:29105"/>
        <label>1</label>
    </ligand>
</feature>
<sequence length="936" mass="109155">MAIVPRDSIDSLSSIDEQETEKVVENFLSKNRNWFELYALENLDLNIVEKWLLLNNKKLCRCVPGSPSKNKSPFQRRKSVASGVLFGKPQTLQTNQSQIIDHHFLKPVLSDTFQIKSCLVRSSSFNSLFSECIEDKVEKENKLDESKEENFYLETENEKQDYMMNVLERSVFSNKDSASNSQLLKLLKSKIKLPNYNKLPNLEHKKEVKRSIKNKYELINYLIQDTSKEVLPKEVSEIIRQNLKVLVDCEYASLFMYDKAHGKLYAYKYDPLFSKCCRSNDYIINNCEMEFDVEASILGNIVQKGMPIVLNSDQIKYMRYDLLFEKQTDIEFKSILCMPIKNVDNEVIGVIQLTNKLEDNKTFNQDDIKNLENYLEFCGTVLTKSLMYYLCAYEYERCRGLLQVLHDLFQQQTNLEQIFYLIMEKAQIMLKCESCVILIDSQFEEPENSDSPLSFDIYQIGNSPSDRRHSTFENDGSKISRDLVNYVLSTGNKINLKDPYSDPRFDPTSDMECDYLIKSKLLMPIKNIEGKIIGLVRVINRLDSLPFDENDEQLLEVFCIFCGLCINNTLIYSKLEKSMAEKTVALDLLSYHANFPRSEMENFINKLPANENFSSINQLIQIDYLSSYKFDDFSLNYDEMILAVYTMFKKSNLMKTFKIDKRTMFQFLMTVRKNYRDVDYHNWNHAFSVCQSMFAIFMNSRISKFLHDTEKLALLVACLCHDLDHRGTNNLFQIESQSPLTQLYGTQAPMEKHHFNHCIMIINSPGHNIFSNVKPKTYELLISLIKEAILATDLADHLKCRVEFNDAVRNNANWMEQTNKVLLRKNLMTVCDLASSAKPWKIHKNVVNLVTKEFFAQGARERNELHIEPNEIMDERRRDQLPRLQIGWIDAVCLPLFQSCAHLCKTFEGHVARIKENRLHWSLLNEKIKIKDVIKS</sequence>
<dbReference type="FunFam" id="1.10.1300.10:FF:000003">
    <property type="entry name" value="Phosphodiesterase"/>
    <property type="match status" value="1"/>
</dbReference>
<keyword evidence="3 7" id="KW-0479">Metal-binding</keyword>
<dbReference type="GO" id="GO:0007165">
    <property type="term" value="P:signal transduction"/>
    <property type="evidence" value="ECO:0007669"/>
    <property type="project" value="InterPro"/>
</dbReference>
<dbReference type="Proteomes" id="UP000663879">
    <property type="component" value="Unassembled WGS sequence"/>
</dbReference>
<evidence type="ECO:0000256" key="2">
    <source>
        <dbReference type="ARBA" id="ARBA00022535"/>
    </source>
</evidence>
<dbReference type="GO" id="GO:0046872">
    <property type="term" value="F:metal ion binding"/>
    <property type="evidence" value="ECO:0007669"/>
    <property type="project" value="UniProtKB-KW"/>
</dbReference>
<keyword evidence="11" id="KW-1185">Reference proteome</keyword>
<dbReference type="SMART" id="SM00471">
    <property type="entry name" value="HDc"/>
    <property type="match status" value="1"/>
</dbReference>
<dbReference type="PROSITE" id="PS51845">
    <property type="entry name" value="PDEASE_I_2"/>
    <property type="match status" value="1"/>
</dbReference>
<dbReference type="SUPFAM" id="SSF109604">
    <property type="entry name" value="HD-domain/PDEase-like"/>
    <property type="match status" value="1"/>
</dbReference>
<name>A0A814AKF6_9BILA</name>
<dbReference type="InterPro" id="IPR003607">
    <property type="entry name" value="HD/PDEase_dom"/>
</dbReference>
<feature type="binding site" evidence="7">
    <location>
        <position position="832"/>
    </location>
    <ligand>
        <name>Zn(2+)</name>
        <dbReference type="ChEBI" id="CHEBI:29105"/>
        <label>1</label>
    </ligand>
</feature>
<dbReference type="PANTHER" id="PTHR11347">
    <property type="entry name" value="CYCLIC NUCLEOTIDE PHOSPHODIESTERASE"/>
    <property type="match status" value="1"/>
</dbReference>
<proteinExistence type="inferred from homology"/>
<evidence type="ECO:0000313" key="11">
    <source>
        <dbReference type="Proteomes" id="UP000663879"/>
    </source>
</evidence>
<dbReference type="GO" id="GO:0004114">
    <property type="term" value="F:3',5'-cyclic-nucleotide phosphodiesterase activity"/>
    <property type="evidence" value="ECO:0007669"/>
    <property type="project" value="InterPro"/>
</dbReference>
<evidence type="ECO:0000256" key="4">
    <source>
        <dbReference type="ARBA" id="ARBA00022801"/>
    </source>
</evidence>
<dbReference type="OrthoDB" id="74705at2759"/>
<feature type="active site" description="Proton donor" evidence="5">
    <location>
        <position position="681"/>
    </location>
</feature>
<feature type="binding site" evidence="6">
    <location>
        <position position="885"/>
    </location>
    <ligand>
        <name>AMP</name>
        <dbReference type="ChEBI" id="CHEBI:456215"/>
    </ligand>
</feature>
<feature type="binding site" evidence="7">
    <location>
        <position position="722"/>
    </location>
    <ligand>
        <name>Zn(2+)</name>
        <dbReference type="ChEBI" id="CHEBI:29105"/>
        <label>2</label>
    </ligand>
</feature>
<dbReference type="PROSITE" id="PS00126">
    <property type="entry name" value="PDEASE_I_1"/>
    <property type="match status" value="1"/>
</dbReference>
<dbReference type="Pfam" id="PF00233">
    <property type="entry name" value="PDEase_I"/>
    <property type="match status" value="1"/>
</dbReference>
<comment type="similarity">
    <text evidence="1 8">Belongs to the cyclic nucleotide phosphodiesterase family.</text>
</comment>
<dbReference type="AlphaFoldDB" id="A0A814AKF6"/>
<keyword evidence="2" id="KW-0140">cGMP</keyword>
<evidence type="ECO:0000256" key="3">
    <source>
        <dbReference type="ARBA" id="ARBA00022723"/>
    </source>
</evidence>
<evidence type="ECO:0000256" key="1">
    <source>
        <dbReference type="ARBA" id="ARBA00007648"/>
    </source>
</evidence>